<dbReference type="InterPro" id="IPR055170">
    <property type="entry name" value="GFO_IDH_MocA-like_dom"/>
</dbReference>
<dbReference type="SUPFAM" id="SSF55347">
    <property type="entry name" value="Glyceraldehyde-3-phosphate dehydrogenase-like, C-terminal domain"/>
    <property type="match status" value="1"/>
</dbReference>
<keyword evidence="2" id="KW-0560">Oxidoreductase</keyword>
<dbReference type="EMBL" id="MLCF01000047">
    <property type="protein sequence ID" value="OIV37613.1"/>
    <property type="molecule type" value="Genomic_DNA"/>
</dbReference>
<feature type="domain" description="GFO/IDH/MocA-like oxidoreductase" evidence="5">
    <location>
        <begin position="142"/>
        <end position="265"/>
    </location>
</feature>
<dbReference type="Gene3D" id="3.20.20.100">
    <property type="entry name" value="NADP-dependent oxidoreductase domain"/>
    <property type="match status" value="1"/>
</dbReference>
<proteinExistence type="inferred from homology"/>
<dbReference type="InterPro" id="IPR000683">
    <property type="entry name" value="Gfo/Idh/MocA-like_OxRdtase_N"/>
</dbReference>
<comment type="caution">
    <text evidence="6">The sequence shown here is derived from an EMBL/GenBank/DDBJ whole genome shotgun (WGS) entry which is preliminary data.</text>
</comment>
<feature type="domain" description="Gfo/Idh/MocA-like oxidoreductase N-terminal" evidence="4">
    <location>
        <begin position="14"/>
        <end position="131"/>
    </location>
</feature>
<dbReference type="InterPro" id="IPR050984">
    <property type="entry name" value="Gfo/Idh/MocA_domain"/>
</dbReference>
<evidence type="ECO:0000256" key="1">
    <source>
        <dbReference type="ARBA" id="ARBA00010928"/>
    </source>
</evidence>
<protein>
    <submittedName>
        <fullName evidence="6">Oxidoreductase</fullName>
    </submittedName>
</protein>
<dbReference type="Pfam" id="PF00248">
    <property type="entry name" value="Aldo_ket_red"/>
    <property type="match status" value="1"/>
</dbReference>
<dbReference type="PANTHER" id="PTHR22604:SF105">
    <property type="entry name" value="TRANS-1,2-DIHYDROBENZENE-1,2-DIOL DEHYDROGENASE"/>
    <property type="match status" value="1"/>
</dbReference>
<dbReference type="Proteomes" id="UP000243342">
    <property type="component" value="Unassembled WGS sequence"/>
</dbReference>
<evidence type="ECO:0000259" key="4">
    <source>
        <dbReference type="Pfam" id="PF01408"/>
    </source>
</evidence>
<dbReference type="SUPFAM" id="SSF51430">
    <property type="entry name" value="NAD(P)-linked oxidoreductase"/>
    <property type="match status" value="1"/>
</dbReference>
<keyword evidence="7" id="KW-1185">Reference proteome</keyword>
<dbReference type="STRING" id="1428644.BIV57_10160"/>
<dbReference type="InterPro" id="IPR036291">
    <property type="entry name" value="NAD(P)-bd_dom_sf"/>
</dbReference>
<dbReference type="OrthoDB" id="9815825at2"/>
<dbReference type="GO" id="GO:0000166">
    <property type="term" value="F:nucleotide binding"/>
    <property type="evidence" value="ECO:0007669"/>
    <property type="project" value="InterPro"/>
</dbReference>
<feature type="domain" description="NADP-dependent oxidoreductase" evidence="3">
    <location>
        <begin position="388"/>
        <end position="669"/>
    </location>
</feature>
<evidence type="ECO:0000256" key="2">
    <source>
        <dbReference type="ARBA" id="ARBA00023002"/>
    </source>
</evidence>
<dbReference type="Pfam" id="PF01408">
    <property type="entry name" value="GFO_IDH_MocA"/>
    <property type="match status" value="1"/>
</dbReference>
<evidence type="ECO:0000313" key="7">
    <source>
        <dbReference type="Proteomes" id="UP000243342"/>
    </source>
</evidence>
<dbReference type="Pfam" id="PF22725">
    <property type="entry name" value="GFO_IDH_MocA_C3"/>
    <property type="match status" value="1"/>
</dbReference>
<evidence type="ECO:0000259" key="3">
    <source>
        <dbReference type="Pfam" id="PF00248"/>
    </source>
</evidence>
<dbReference type="InterPro" id="IPR023210">
    <property type="entry name" value="NADP_OxRdtase_dom"/>
</dbReference>
<organism evidence="6 7">
    <name type="scientific">Mangrovactinospora gilvigrisea</name>
    <dbReference type="NCBI Taxonomy" id="1428644"/>
    <lineage>
        <taxon>Bacteria</taxon>
        <taxon>Bacillati</taxon>
        <taxon>Actinomycetota</taxon>
        <taxon>Actinomycetes</taxon>
        <taxon>Kitasatosporales</taxon>
        <taxon>Streptomycetaceae</taxon>
        <taxon>Mangrovactinospora</taxon>
    </lineage>
</organism>
<evidence type="ECO:0000259" key="5">
    <source>
        <dbReference type="Pfam" id="PF22725"/>
    </source>
</evidence>
<dbReference type="RefSeq" id="WP_071656430.1">
    <property type="nucleotide sequence ID" value="NZ_MLCF01000047.1"/>
</dbReference>
<evidence type="ECO:0000313" key="6">
    <source>
        <dbReference type="EMBL" id="OIV37613.1"/>
    </source>
</evidence>
<dbReference type="InterPro" id="IPR036812">
    <property type="entry name" value="NAD(P)_OxRdtase_dom_sf"/>
</dbReference>
<dbReference type="AlphaFoldDB" id="A0A1J7BGB4"/>
<dbReference type="GO" id="GO:0016491">
    <property type="term" value="F:oxidoreductase activity"/>
    <property type="evidence" value="ECO:0007669"/>
    <property type="project" value="UniProtKB-KW"/>
</dbReference>
<dbReference type="Gene3D" id="3.40.50.720">
    <property type="entry name" value="NAD(P)-binding Rossmann-like Domain"/>
    <property type="match status" value="1"/>
</dbReference>
<gene>
    <name evidence="6" type="ORF">BIV57_10160</name>
</gene>
<sequence length="673" mass="73661">MPDSASQSPSEKLQWGILGTGNIASRFAGQLPHSATGTLAAVASRSPEKAAAFAERFGAASHYGSYQDLLDDPAVQAVYIATPHPQHVEWAIRTAEAGKHVLVEKPMAINRAWATAIIEAAVRNDVFLMEAYMYRCIPQTERLAALVRDGAIGKLHQIDAKFAFGGSGFNPESRVLADATAGGGILDVGGYPVSIARLLAGVATGKAFAEPVDVTAAGHVGETGADEWAVATLHFEDGITAHVTTGVRLSDDNDVRLTGSEGIIEVSDPWFGGDGKPGAITVKRVGEEPRTIETEAAYIYAAEADAVAKHIADRQAPQMNWADTLGNLTVQDRWRQLIGQQYSSERDEFAVPTASGRPVAKRSDAIIPTRRLPGLDKDVSRLVMGVDNQTTLPQAAVLFDDFIERGGTIFDTAYIYGGGRGEQLLGRWMAERGIRDDITVIGKGAHTPHCDPESITRQLHESLERLGTDKIDIYFMHRDNPEIPVGEFVDVMDEHHRAGRIGLYGGSNWSTARFDEANEWAKRNGRQPLTVLSNHLSLARAYDVPWAGCRHVSDAESQKWLRAKGDSVALFPWSSQARGFFTGRAKPEDRSDAELVRCFYSEENFERLRRARELGEKRGVEATAIALAWLLHQRYPVFPLIGPRQISETRTSTEGLSVELTTEEVAWLDLWDE</sequence>
<dbReference type="PANTHER" id="PTHR22604">
    <property type="entry name" value="OXIDOREDUCTASES"/>
    <property type="match status" value="1"/>
</dbReference>
<accession>A0A1J7BGB4</accession>
<name>A0A1J7BGB4_9ACTN</name>
<comment type="similarity">
    <text evidence="1">Belongs to the Gfo/Idh/MocA family.</text>
</comment>
<dbReference type="Gene3D" id="3.30.360.10">
    <property type="entry name" value="Dihydrodipicolinate Reductase, domain 2"/>
    <property type="match status" value="1"/>
</dbReference>
<reference evidence="6 7" key="1">
    <citation type="submission" date="2016-10" db="EMBL/GenBank/DDBJ databases">
        <title>Genome sequence of Streptomyces gilvigriseus MUSC 26.</title>
        <authorList>
            <person name="Lee L.-H."/>
            <person name="Ser H.-L."/>
        </authorList>
    </citation>
    <scope>NUCLEOTIDE SEQUENCE [LARGE SCALE GENOMIC DNA]</scope>
    <source>
        <strain evidence="6 7">MUSC 26</strain>
    </source>
</reference>
<dbReference type="CDD" id="cd19082">
    <property type="entry name" value="AKR_AKR10A1_2"/>
    <property type="match status" value="1"/>
</dbReference>
<dbReference type="SUPFAM" id="SSF51735">
    <property type="entry name" value="NAD(P)-binding Rossmann-fold domains"/>
    <property type="match status" value="1"/>
</dbReference>